<name>A0A7X9S1Q9_9BACT</name>
<proteinExistence type="predicted"/>
<dbReference type="AlphaFoldDB" id="A0A7X9S1Q9"/>
<dbReference type="Proteomes" id="UP000576082">
    <property type="component" value="Unassembled WGS sequence"/>
</dbReference>
<evidence type="ECO:0000313" key="1">
    <source>
        <dbReference type="EMBL" id="NME72810.1"/>
    </source>
</evidence>
<evidence type="ECO:0000313" key="2">
    <source>
        <dbReference type="Proteomes" id="UP000576082"/>
    </source>
</evidence>
<sequence>MIKRNTVLSKRTGLVSTDAKIRDDGKHLSICIGYKRYIIAKLIYQLFGNKELPTRFISYKDSDRKNLIFSNLSPIPQKQDRAAIITDDNTMRDLPEQVTFEGKTFKHSSSFPTLYCSEDGDVVCYKNMMPKLKK</sequence>
<gene>
    <name evidence="1" type="ORF">HHU12_32940</name>
</gene>
<dbReference type="RefSeq" id="WP_169660978.1">
    <property type="nucleotide sequence ID" value="NZ_JABANE010000213.1"/>
</dbReference>
<dbReference type="EMBL" id="JABANE010000213">
    <property type="protein sequence ID" value="NME72810.1"/>
    <property type="molecule type" value="Genomic_DNA"/>
</dbReference>
<reference evidence="1 2" key="1">
    <citation type="submission" date="2020-04" db="EMBL/GenBank/DDBJ databases">
        <title>Flammeovirga sp. SR4, a novel species isolated from seawater.</title>
        <authorList>
            <person name="Wang X."/>
        </authorList>
    </citation>
    <scope>NUCLEOTIDE SEQUENCE [LARGE SCALE GENOMIC DNA]</scope>
    <source>
        <strain evidence="1 2">ATCC 23126</strain>
    </source>
</reference>
<comment type="caution">
    <text evidence="1">The sequence shown here is derived from an EMBL/GenBank/DDBJ whole genome shotgun (WGS) entry which is preliminary data.</text>
</comment>
<keyword evidence="2" id="KW-1185">Reference proteome</keyword>
<accession>A0A7X9S1Q9</accession>
<protein>
    <submittedName>
        <fullName evidence="1">Uncharacterized protein</fullName>
    </submittedName>
</protein>
<organism evidence="1 2">
    <name type="scientific">Flammeovirga aprica JL-4</name>
    <dbReference type="NCBI Taxonomy" id="694437"/>
    <lineage>
        <taxon>Bacteria</taxon>
        <taxon>Pseudomonadati</taxon>
        <taxon>Bacteroidota</taxon>
        <taxon>Cytophagia</taxon>
        <taxon>Cytophagales</taxon>
        <taxon>Flammeovirgaceae</taxon>
        <taxon>Flammeovirga</taxon>
    </lineage>
</organism>